<dbReference type="AlphaFoldDB" id="A0AA39F4S8"/>
<comment type="caution">
    <text evidence="1">The sequence shown here is derived from an EMBL/GenBank/DDBJ whole genome shotgun (WGS) entry which is preliminary data.</text>
</comment>
<organism evidence="1 2">
    <name type="scientific">Microctonus hyperodae</name>
    <name type="common">Parasitoid wasp</name>
    <dbReference type="NCBI Taxonomy" id="165561"/>
    <lineage>
        <taxon>Eukaryota</taxon>
        <taxon>Metazoa</taxon>
        <taxon>Ecdysozoa</taxon>
        <taxon>Arthropoda</taxon>
        <taxon>Hexapoda</taxon>
        <taxon>Insecta</taxon>
        <taxon>Pterygota</taxon>
        <taxon>Neoptera</taxon>
        <taxon>Endopterygota</taxon>
        <taxon>Hymenoptera</taxon>
        <taxon>Apocrita</taxon>
        <taxon>Ichneumonoidea</taxon>
        <taxon>Braconidae</taxon>
        <taxon>Euphorinae</taxon>
        <taxon>Microctonus</taxon>
    </lineage>
</organism>
<dbReference type="Proteomes" id="UP001168972">
    <property type="component" value="Unassembled WGS sequence"/>
</dbReference>
<evidence type="ECO:0000313" key="2">
    <source>
        <dbReference type="Proteomes" id="UP001168972"/>
    </source>
</evidence>
<reference evidence="1" key="1">
    <citation type="journal article" date="2023" name="bioRxiv">
        <title>Scaffold-level genome assemblies of two parasitoid biocontrol wasps reveal the parthenogenesis mechanism and an associated novel virus.</title>
        <authorList>
            <person name="Inwood S."/>
            <person name="Skelly J."/>
            <person name="Guhlin J."/>
            <person name="Harrop T."/>
            <person name="Goldson S."/>
            <person name="Dearden P."/>
        </authorList>
    </citation>
    <scope>NUCLEOTIDE SEQUENCE</scope>
    <source>
        <strain evidence="1">Lincoln</strain>
        <tissue evidence="1">Whole body</tissue>
    </source>
</reference>
<proteinExistence type="predicted"/>
<reference evidence="1" key="2">
    <citation type="submission" date="2023-03" db="EMBL/GenBank/DDBJ databases">
        <authorList>
            <person name="Inwood S.N."/>
            <person name="Skelly J.G."/>
            <person name="Guhlin J."/>
            <person name="Harrop T.W.R."/>
            <person name="Goldson S.G."/>
            <person name="Dearden P.K."/>
        </authorList>
    </citation>
    <scope>NUCLEOTIDE SEQUENCE</scope>
    <source>
        <strain evidence="1">Lincoln</strain>
        <tissue evidence="1">Whole body</tissue>
    </source>
</reference>
<accession>A0AA39F4S8</accession>
<gene>
    <name evidence="1" type="ORF">PV327_006677</name>
</gene>
<dbReference type="EMBL" id="JAQQBR010001833">
    <property type="protein sequence ID" value="KAK0162952.1"/>
    <property type="molecule type" value="Genomic_DNA"/>
</dbReference>
<evidence type="ECO:0000313" key="1">
    <source>
        <dbReference type="EMBL" id="KAK0162952.1"/>
    </source>
</evidence>
<keyword evidence="2" id="KW-1185">Reference proteome</keyword>
<name>A0AA39F4S8_MICHY</name>
<sequence length="73" mass="7976">MIYFQGLITIVKGKQSANSQAINPHGTKSKVLNMAPLYLGDDMRTFANPLSYLGGPRLPPQNRTSIESVLSLD</sequence>
<protein>
    <submittedName>
        <fullName evidence="1">Uncharacterized protein</fullName>
    </submittedName>
</protein>